<evidence type="ECO:0000256" key="1">
    <source>
        <dbReference type="SAM" id="MobiDB-lite"/>
    </source>
</evidence>
<evidence type="ECO:0000313" key="3">
    <source>
        <dbReference type="EMBL" id="SUA79380.1"/>
    </source>
</evidence>
<dbReference type="RefSeq" id="WP_115344449.1">
    <property type="nucleotide sequence ID" value="NZ_CP007506.3"/>
</dbReference>
<name>A0A378YS57_9BURK</name>
<protein>
    <submittedName>
        <fullName evidence="3">Uncharacterized protein</fullName>
    </submittedName>
</protein>
<dbReference type="AlphaFoldDB" id="A0A378YS57"/>
<feature type="region of interest" description="Disordered" evidence="1">
    <location>
        <begin position="130"/>
        <end position="179"/>
    </location>
</feature>
<reference evidence="3 4" key="1">
    <citation type="submission" date="2018-06" db="EMBL/GenBank/DDBJ databases">
        <authorList>
            <consortium name="Pathogen Informatics"/>
            <person name="Doyle S."/>
        </authorList>
    </citation>
    <scope>NUCLEOTIDE SEQUENCE [LARGE SCALE GENOMIC DNA]</scope>
    <source>
        <strain evidence="3 4">NCTC13160</strain>
    </source>
</reference>
<gene>
    <name evidence="3" type="ORF">NCTC13160_03193</name>
</gene>
<organism evidence="3 4">
    <name type="scientific">Pandoraea pnomenusa</name>
    <dbReference type="NCBI Taxonomy" id="93220"/>
    <lineage>
        <taxon>Bacteria</taxon>
        <taxon>Pseudomonadati</taxon>
        <taxon>Pseudomonadota</taxon>
        <taxon>Betaproteobacteria</taxon>
        <taxon>Burkholderiales</taxon>
        <taxon>Burkholderiaceae</taxon>
        <taxon>Pandoraea</taxon>
    </lineage>
</organism>
<proteinExistence type="predicted"/>
<feature type="compositionally biased region" description="Low complexity" evidence="1">
    <location>
        <begin position="135"/>
        <end position="152"/>
    </location>
</feature>
<feature type="chain" id="PRO_5044200731" evidence="2">
    <location>
        <begin position="28"/>
        <end position="179"/>
    </location>
</feature>
<sequence length="179" mass="17755">MTSSSLRRHAWVVPLMLSLSGLWSSHAASAEPAPASAGLADPSAPDAPAGPPPQGVLQDYSRPALSVATGDWRQINAGVAGMNGMSGMGGGGHDMGDMPSTPPAGHAAHTMSMRTGNVSTSAMPAPGGEHEMHGMTMSAPPSAATAPDHAAMGHPMPAVPAPGSASDPHAAHRMPGAPK</sequence>
<dbReference type="Proteomes" id="UP000254573">
    <property type="component" value="Unassembled WGS sequence"/>
</dbReference>
<feature type="region of interest" description="Disordered" evidence="1">
    <location>
        <begin position="32"/>
        <end position="59"/>
    </location>
</feature>
<evidence type="ECO:0000313" key="4">
    <source>
        <dbReference type="Proteomes" id="UP000254573"/>
    </source>
</evidence>
<keyword evidence="2" id="KW-0732">Signal</keyword>
<feature type="signal peptide" evidence="2">
    <location>
        <begin position="1"/>
        <end position="27"/>
    </location>
</feature>
<accession>A0A378YS57</accession>
<dbReference type="EMBL" id="UGSG01000001">
    <property type="protein sequence ID" value="SUA79380.1"/>
    <property type="molecule type" value="Genomic_DNA"/>
</dbReference>
<dbReference type="OrthoDB" id="8942485at2"/>
<dbReference type="STRING" id="93220.A6P55_13285"/>
<feature type="compositionally biased region" description="Low complexity" evidence="1">
    <location>
        <begin position="32"/>
        <end position="47"/>
    </location>
</feature>
<evidence type="ECO:0000256" key="2">
    <source>
        <dbReference type="SAM" id="SignalP"/>
    </source>
</evidence>